<dbReference type="InterPro" id="IPR001747">
    <property type="entry name" value="Vitellogenin_N"/>
</dbReference>
<dbReference type="InterPro" id="IPR015819">
    <property type="entry name" value="Lipid_transp_b-sht_shell"/>
</dbReference>
<dbReference type="InterPro" id="IPR011030">
    <property type="entry name" value="Lipovitellin_superhlx_dom"/>
</dbReference>
<evidence type="ECO:0000256" key="3">
    <source>
        <dbReference type="ARBA" id="ARBA00023157"/>
    </source>
</evidence>
<comment type="caution">
    <text evidence="5">Lacks conserved residue(s) required for the propagation of feature annotation.</text>
</comment>
<dbReference type="SUPFAM" id="SSF56968">
    <property type="entry name" value="Lipovitellin-phosvitin complex, beta-sheet shell regions"/>
    <property type="match status" value="2"/>
</dbReference>
<dbReference type="PANTHER" id="PTHR23345:SF15">
    <property type="entry name" value="VITELLOGENIN 1-RELATED"/>
    <property type="match status" value="1"/>
</dbReference>
<evidence type="ECO:0000256" key="8">
    <source>
        <dbReference type="SAM" id="SignalP"/>
    </source>
</evidence>
<dbReference type="InterPro" id="IPR015816">
    <property type="entry name" value="Vitellinogen_b-sht_N"/>
</dbReference>
<evidence type="ECO:0000259" key="10">
    <source>
        <dbReference type="PROSITE" id="PS51233"/>
    </source>
</evidence>
<dbReference type="GO" id="GO:0045735">
    <property type="term" value="F:nutrient reservoir activity"/>
    <property type="evidence" value="ECO:0007669"/>
    <property type="project" value="UniProtKB-KW"/>
</dbReference>
<reference evidence="11" key="1">
    <citation type="submission" date="2013-04" db="EMBL/GenBank/DDBJ databases">
        <title>Identification of genes encoding yolk protein precursors in New Zealand sea star Patiriella regularis.</title>
        <authorList>
            <person name="Alqaisi K.M."/>
            <person name="Lokman P.M."/>
        </authorList>
    </citation>
    <scope>NUCLEOTIDE SEQUENCE</scope>
</reference>
<keyword evidence="3 5" id="KW-1015">Disulfide bond</keyword>
<feature type="domain" description="Vitellogenin" evidence="9">
    <location>
        <begin position="26"/>
        <end position="762"/>
    </location>
</feature>
<dbReference type="InterPro" id="IPR050733">
    <property type="entry name" value="Vitellogenin/Apolipophorin"/>
</dbReference>
<keyword evidence="6" id="KW-0175">Coiled coil</keyword>
<sequence>MRQLLLLLAGVAFAHAAVVPTQEGYFAAGREYLYRYDGQVLSGIPGVSKEVAGIKIVADTRIQMKENNKCLLRMEEVQLSKLQTETENPAKQQSEDKLQRLQPEIERPILDQLVRPIEFRYVDGKVSNIVTSQDEPVWASNVKKAVLELMLVNIRGTDDLNEPDSQSTQPSNIIHQKEHYRVMERGIAGNCESVYNVKVSKPVSNIIDKHVQPQRFVLNITKTRDLLECQQRTQRSKLSILSGKKCEKCQRQEQEEEETQQPDEPIPEPFNQPKKSTEKKEDLLKCLSQVRYSISLKDHTKFVIDAVVAEGKHIFQPFGRRGGQAITFVNQTFMLKNNRETPQDNLIPDVTNPKPEAEDLSFIFQDWTKHEHDAEEDRELTAEDGPHMSQIRTKVKLFLQKIFDSIHDDRITEEAPKNFILLVKTLKKFSPLELNNIFDRLGKKFASDTEEVKEKKQFLLDAMIQVENDKSVEILIDQIGKRNLIKEEASQILSTIALINEPTEEMLDGILALCKGAVLNGLNADKQVRKTCWLSFGSLVHKACKINKVCSEDKKQEYSLNLLAGIDPSRSDEDKRMCLKAIGNAGLVLKKTTNAETDSIDRIAEIITSTITDVDLRVQGIYSLRRLAKTEPQRVVPLLMPIVKNVEEDHQVRVAAYVIIMDAEPKVDVVQSIVNELKRDKSKQVASFIYTHLKGLVSNYQYCNKNLTKVARKALMTLKPIVEGAQYSKRFMWSPIFWEQKISLSTEASLIGTPASPFPVSGSVKLGANILNHQLNVVEAGFHAKNLRDIAEKILGIARPVRKTQEMRKKLNGRLPESQEKSPAQRDLDALDEQLPTTVIDSDTNALKASGYLKFFGNELRTFTLDKPTIWSYLEGTSEKMADIENKMRSGENPYSYRKIFSLGRGVHEIPTEIGLPLQLWIDSAAMVALDVEGKAVLTPRLTDILSDKATKLETVDVTGTVKPRAAVSILGKMKVSLDNVMSGLYLSGNMNTSAILNGKLNVDVAKKLYETRFDTPSTEHQAVSLRSRPYTFTYIERPEQERFETPEVVRDSQENSPYTFHKRPIKGKLMSPRPVTSTWNIGKESLGVEMELKTRRVPRSCSFTYSPTHLIFNGPIDVNMTVRPGQNAPRNIVAYMKLENEFKTQQQYQEFKEKFLLKQHFSTESSSEESEEHDHIDREDVPIPMYQRPGTSFRTMGTEFLKRFEDWKYDSAKWPFTREEVMDRTHDHTEEVIPDNSKSVELYHIYFNVSTNGTQPIRELVSRISLDQEDEFYKAVRIDVMTANKRFRPDPVHQNELREETEDIQTLCIQGELEHPAYAATLPESQKLESIQSLPDAPLDPKVLLKFNSQWGKSCLSDQKMQIKARVQRSEKQQRDLSEETPDKIECLKNIQENNKYTEACRSLRREREELRAVHAEMTINELVKKQYKVYFYQGLDMVKNLIKGKVSTEQAEVHNPDKTALLTGELDESNRKMNISIKHVRGNVKFEHVWIPSILQDLKVLQPYKLQQHMVMSYSEDPLSGRNINKCKSLRNDSVITFDKLMVNYEQSMCDHILAKDCSSKERFVILSRKLTQTGTKKIITVYIDNTKIQFVPNLLDEDITTLVNESNVNLEVLKKLIVEDGVIKKVPIDLPTVHIMDLEKPEEMSVFADPFMSSSRERRQQAWDMPESASSEEVQMGSEELQHWEDFKDHVKQDIAMAPQQLAPKPKTIAKIIRTKLGDSIMLFAPEQELKVFFDGHNVKVELPLKYKGLHCGLCGDFNGEVSDELVGPNRELYKNPRRFGRSYQHTTEQCAKENQCAPSMEFAYDTEITLPGNKNQFACITKAPLPRCLPTCRPIQEEPVDVEFVCIEHEGTTDPFATSSRDVIIKKYGRKTSDYKTSLPMATKCSRPN</sequence>
<evidence type="ECO:0000256" key="7">
    <source>
        <dbReference type="SAM" id="MobiDB-lite"/>
    </source>
</evidence>
<dbReference type="SMART" id="SM00638">
    <property type="entry name" value="LPD_N"/>
    <property type="match status" value="1"/>
</dbReference>
<dbReference type="InterPro" id="IPR001846">
    <property type="entry name" value="VWF_type-D"/>
</dbReference>
<dbReference type="EMBL" id="KC896406">
    <property type="protein sequence ID" value="AHK12748.1"/>
    <property type="molecule type" value="mRNA"/>
</dbReference>
<evidence type="ECO:0000256" key="6">
    <source>
        <dbReference type="SAM" id="Coils"/>
    </source>
</evidence>
<feature type="region of interest" description="Disordered" evidence="7">
    <location>
        <begin position="253"/>
        <end position="278"/>
    </location>
</feature>
<dbReference type="PROSITE" id="PS51233">
    <property type="entry name" value="VWFD"/>
    <property type="match status" value="1"/>
</dbReference>
<feature type="compositionally biased region" description="Basic and acidic residues" evidence="7">
    <location>
        <begin position="1043"/>
        <end position="1054"/>
    </location>
</feature>
<dbReference type="InterPro" id="IPR015817">
    <property type="entry name" value="Vitellinogen_open_b-sht_sub1"/>
</dbReference>
<dbReference type="Pfam" id="PF01347">
    <property type="entry name" value="Vitellogenin_N"/>
    <property type="match status" value="2"/>
</dbReference>
<dbReference type="Gene3D" id="2.20.50.20">
    <property type="entry name" value="Lipovitellin. Chain A, domain 3"/>
    <property type="match status" value="1"/>
</dbReference>
<dbReference type="Gene3D" id="1.25.10.20">
    <property type="entry name" value="Vitellinogen, superhelical"/>
    <property type="match status" value="1"/>
</dbReference>
<evidence type="ECO:0000256" key="5">
    <source>
        <dbReference type="PROSITE-ProRule" id="PRU00557"/>
    </source>
</evidence>
<dbReference type="SMART" id="SM01169">
    <property type="entry name" value="DUF1943"/>
    <property type="match status" value="1"/>
</dbReference>
<feature type="signal peptide" evidence="8">
    <location>
        <begin position="1"/>
        <end position="16"/>
    </location>
</feature>
<feature type="domain" description="VWFD" evidence="10">
    <location>
        <begin position="1527"/>
        <end position="1795"/>
    </location>
</feature>
<dbReference type="PROSITE" id="PS51211">
    <property type="entry name" value="VITELLOGENIN"/>
    <property type="match status" value="1"/>
</dbReference>
<dbReference type="InterPro" id="IPR015255">
    <property type="entry name" value="Vitellinogen_open_b-sht"/>
</dbReference>
<feature type="chain" id="PRO_5001648666" evidence="8">
    <location>
        <begin position="17"/>
        <end position="1893"/>
    </location>
</feature>
<keyword evidence="1 8" id="KW-0732">Signal</keyword>
<name>A0A067Z2V5_PATRE</name>
<evidence type="ECO:0000259" key="9">
    <source>
        <dbReference type="PROSITE" id="PS51211"/>
    </source>
</evidence>
<protein>
    <submittedName>
        <fullName evidence="11">Vitellogenin 2</fullName>
    </submittedName>
</protein>
<keyword evidence="2" id="KW-0758">Storage protein</keyword>
<evidence type="ECO:0000313" key="11">
    <source>
        <dbReference type="EMBL" id="AHK12748.1"/>
    </source>
</evidence>
<dbReference type="SUPFAM" id="SSF48431">
    <property type="entry name" value="Lipovitellin-phosvitin complex, superhelical domain"/>
    <property type="match status" value="1"/>
</dbReference>
<dbReference type="PANTHER" id="PTHR23345">
    <property type="entry name" value="VITELLOGENIN-RELATED"/>
    <property type="match status" value="1"/>
</dbReference>
<evidence type="ECO:0000256" key="2">
    <source>
        <dbReference type="ARBA" id="ARBA00022761"/>
    </source>
</evidence>
<keyword evidence="4" id="KW-0325">Glycoprotein</keyword>
<accession>A0A067Z2V5</accession>
<feature type="disulfide bond" evidence="5">
    <location>
        <begin position="246"/>
        <end position="249"/>
    </location>
</feature>
<dbReference type="Gene3D" id="2.30.230.10">
    <property type="entry name" value="Lipovitellin, beta-sheet shell regions, chain A"/>
    <property type="match status" value="1"/>
</dbReference>
<dbReference type="Pfam" id="PF00094">
    <property type="entry name" value="VWD"/>
    <property type="match status" value="2"/>
</dbReference>
<feature type="region of interest" description="Disordered" evidence="7">
    <location>
        <begin position="1043"/>
        <end position="1068"/>
    </location>
</feature>
<organism evidence="11">
    <name type="scientific">Patiriella regularis</name>
    <name type="common">New Zealand sea star</name>
    <dbReference type="NCBI Taxonomy" id="46519"/>
    <lineage>
        <taxon>Eukaryota</taxon>
        <taxon>Metazoa</taxon>
        <taxon>Echinodermata</taxon>
        <taxon>Eleutherozoa</taxon>
        <taxon>Asterozoa</taxon>
        <taxon>Asteroidea</taxon>
        <taxon>Valvatacea</taxon>
        <taxon>Valvatida</taxon>
        <taxon>Asterinidae</taxon>
        <taxon>Patiriella</taxon>
    </lineage>
</organism>
<proteinExistence type="evidence at transcript level"/>
<evidence type="ECO:0000256" key="4">
    <source>
        <dbReference type="ARBA" id="ARBA00023180"/>
    </source>
</evidence>
<evidence type="ECO:0000256" key="1">
    <source>
        <dbReference type="ARBA" id="ARBA00022729"/>
    </source>
</evidence>
<feature type="coiled-coil region" evidence="6">
    <location>
        <begin position="1361"/>
        <end position="1422"/>
    </location>
</feature>
<dbReference type="Pfam" id="PF09172">
    <property type="entry name" value="Vit_open_b-sht"/>
    <property type="match status" value="1"/>
</dbReference>
<dbReference type="Gene3D" id="2.20.80.10">
    <property type="entry name" value="Lipovitellin-phosvitin complex, chain A, domain 4"/>
    <property type="match status" value="1"/>
</dbReference>
<dbReference type="GO" id="GO:0005319">
    <property type="term" value="F:lipid transporter activity"/>
    <property type="evidence" value="ECO:0007669"/>
    <property type="project" value="InterPro"/>
</dbReference>